<evidence type="ECO:0000313" key="1">
    <source>
        <dbReference type="EMBL" id="CAB4160215.1"/>
    </source>
</evidence>
<proteinExistence type="predicted"/>
<dbReference type="EMBL" id="LR796696">
    <property type="protein sequence ID" value="CAB4160215.1"/>
    <property type="molecule type" value="Genomic_DNA"/>
</dbReference>
<reference evidence="1" key="1">
    <citation type="submission" date="2020-04" db="EMBL/GenBank/DDBJ databases">
        <authorList>
            <person name="Chiriac C."/>
            <person name="Salcher M."/>
            <person name="Ghai R."/>
            <person name="Kavagutti S V."/>
        </authorList>
    </citation>
    <scope>NUCLEOTIDE SEQUENCE</scope>
</reference>
<sequence length="257" mass="28494">MDGDIMTWLNITEEQQLYDSLNVDIVRTYNESPNGYSKNSTTWNFLSGNVALNQRKLNTAAPEITTGTTNTYAIIKFTSPIARSINKSDIKTVAGQSGWLIINESATTDVPLIDRTSFDFAQYFYFLTINFTVVYDVNFSNGGSMTGSPFGIIGFKADRTADWTGATKWIGYDDTQANTKGLSNIILPTSNVLNSASWNTVESGYTFSCNLETVTAAWGSGVKHIGFVFDASKIQMAVANFRWIIDKVQLEIKRVKK</sequence>
<organism evidence="1">
    <name type="scientific">uncultured Caudovirales phage</name>
    <dbReference type="NCBI Taxonomy" id="2100421"/>
    <lineage>
        <taxon>Viruses</taxon>
        <taxon>Duplodnaviria</taxon>
        <taxon>Heunggongvirae</taxon>
        <taxon>Uroviricota</taxon>
        <taxon>Caudoviricetes</taxon>
        <taxon>Peduoviridae</taxon>
        <taxon>Maltschvirus</taxon>
        <taxon>Maltschvirus maltsch</taxon>
    </lineage>
</organism>
<gene>
    <name evidence="1" type="ORF">UFOVP724_113</name>
</gene>
<name>A0A6J5NSY5_9CAUD</name>
<protein>
    <submittedName>
        <fullName evidence="1">Uncharacterized protein</fullName>
    </submittedName>
</protein>
<accession>A0A6J5NSY5</accession>